<sequence length="438" mass="48684">MSATNRTTTTTTASRPCKPINERKITSHSRRLNVPHRAQRVLSNLEGFYPKSGRDLATGHVTKDEAKSKANEGEEGRNGRSEEREEREEGGMMLAIRTNRRAPATSDWRRFGRERRAAELLGQLHGQGRSGEKARSYAYRPKQSHLQWTRSEQQQLTGNAGPSSIRGGDKVVEHNAEGEINPSSQPVTVTRRDSLPAEVEGMSEDVEDEEEDWWRNLPSEEQIISSVALADDSKERSLQDRGASIVTMMTDQEVRASRSDEIDSKEPRTSNTDVKIFGAPPVPLFSARAATERASLTSRQGLKRKDNPLTHFHHDSVGLRTTHYTTSSTGHQVSNRLGPGAPGATWWDTRLQKLRSQACEEESDLFKGIVAYVNGFTGANTTRREVVRLLQMHGAKVVIMPSAKTTHIFTAAFLSASKAHKVLVKRRGGLGPKILHVQ</sequence>
<feature type="domain" description="BRCT" evidence="2">
    <location>
        <begin position="361"/>
        <end position="438"/>
    </location>
</feature>
<accession>A0A316VT93</accession>
<dbReference type="AlphaFoldDB" id="A0A316VT93"/>
<dbReference type="STRING" id="1522189.A0A316VT93"/>
<evidence type="ECO:0000313" key="4">
    <source>
        <dbReference type="Proteomes" id="UP000245783"/>
    </source>
</evidence>
<feature type="compositionally biased region" description="Basic and acidic residues" evidence="1">
    <location>
        <begin position="253"/>
        <end position="268"/>
    </location>
</feature>
<keyword evidence="4" id="KW-1185">Reference proteome</keyword>
<protein>
    <recommendedName>
        <fullName evidence="2">BRCT domain-containing protein</fullName>
    </recommendedName>
</protein>
<reference evidence="3 4" key="1">
    <citation type="journal article" date="2018" name="Mol. Biol. Evol.">
        <title>Broad Genomic Sampling Reveals a Smut Pathogenic Ancestry of the Fungal Clade Ustilaginomycotina.</title>
        <authorList>
            <person name="Kijpornyongpan T."/>
            <person name="Mondo S.J."/>
            <person name="Barry K."/>
            <person name="Sandor L."/>
            <person name="Lee J."/>
            <person name="Lipzen A."/>
            <person name="Pangilinan J."/>
            <person name="LaButti K."/>
            <person name="Hainaut M."/>
            <person name="Henrissat B."/>
            <person name="Grigoriev I.V."/>
            <person name="Spatafora J.W."/>
            <person name="Aime M.C."/>
        </authorList>
    </citation>
    <scope>NUCLEOTIDE SEQUENCE [LARGE SCALE GENOMIC DNA]</scope>
    <source>
        <strain evidence="3 4">MCA 4658</strain>
    </source>
</reference>
<feature type="region of interest" description="Disordered" evidence="1">
    <location>
        <begin position="45"/>
        <end position="91"/>
    </location>
</feature>
<dbReference type="Pfam" id="PF00533">
    <property type="entry name" value="BRCT"/>
    <property type="match status" value="1"/>
</dbReference>
<dbReference type="InterPro" id="IPR036420">
    <property type="entry name" value="BRCT_dom_sf"/>
</dbReference>
<name>A0A316VT93_9BASI</name>
<dbReference type="OrthoDB" id="427711at2759"/>
<dbReference type="RefSeq" id="XP_025367604.1">
    <property type="nucleotide sequence ID" value="XM_025511048.1"/>
</dbReference>
<dbReference type="PROSITE" id="PS50172">
    <property type="entry name" value="BRCT"/>
    <property type="match status" value="1"/>
</dbReference>
<dbReference type="Proteomes" id="UP000245783">
    <property type="component" value="Unassembled WGS sequence"/>
</dbReference>
<dbReference type="Gene3D" id="3.40.50.10190">
    <property type="entry name" value="BRCT domain"/>
    <property type="match status" value="1"/>
</dbReference>
<feature type="compositionally biased region" description="Basic and acidic residues" evidence="1">
    <location>
        <begin position="61"/>
        <end position="90"/>
    </location>
</feature>
<evidence type="ECO:0000256" key="1">
    <source>
        <dbReference type="SAM" id="MobiDB-lite"/>
    </source>
</evidence>
<dbReference type="EMBL" id="KZ819417">
    <property type="protein sequence ID" value="PWN40444.1"/>
    <property type="molecule type" value="Genomic_DNA"/>
</dbReference>
<dbReference type="InterPro" id="IPR001357">
    <property type="entry name" value="BRCT_dom"/>
</dbReference>
<evidence type="ECO:0000259" key="2">
    <source>
        <dbReference type="PROSITE" id="PS50172"/>
    </source>
</evidence>
<gene>
    <name evidence="3" type="ORF">IE81DRAFT_221125</name>
</gene>
<evidence type="ECO:0000313" key="3">
    <source>
        <dbReference type="EMBL" id="PWN40444.1"/>
    </source>
</evidence>
<dbReference type="InParanoid" id="A0A316VT93"/>
<proteinExistence type="predicted"/>
<feature type="region of interest" description="Disordered" evidence="1">
    <location>
        <begin position="253"/>
        <end position="277"/>
    </location>
</feature>
<dbReference type="GeneID" id="37032918"/>
<dbReference type="SUPFAM" id="SSF52113">
    <property type="entry name" value="BRCT domain"/>
    <property type="match status" value="1"/>
</dbReference>
<organism evidence="3 4">
    <name type="scientific">Ceraceosorus guamensis</name>
    <dbReference type="NCBI Taxonomy" id="1522189"/>
    <lineage>
        <taxon>Eukaryota</taxon>
        <taxon>Fungi</taxon>
        <taxon>Dikarya</taxon>
        <taxon>Basidiomycota</taxon>
        <taxon>Ustilaginomycotina</taxon>
        <taxon>Exobasidiomycetes</taxon>
        <taxon>Ceraceosorales</taxon>
        <taxon>Ceraceosoraceae</taxon>
        <taxon>Ceraceosorus</taxon>
    </lineage>
</organism>